<dbReference type="EMBL" id="GL945490">
    <property type="protein sequence ID" value="EGN93805.1"/>
    <property type="molecule type" value="Genomic_DNA"/>
</dbReference>
<name>F8QCE0_SERL3</name>
<dbReference type="InParanoid" id="F8QCE0"/>
<dbReference type="Proteomes" id="UP000008063">
    <property type="component" value="Unassembled WGS sequence"/>
</dbReference>
<keyword evidence="2" id="KW-1185">Reference proteome</keyword>
<organism evidence="2">
    <name type="scientific">Serpula lacrymans var. lacrymans (strain S7.3)</name>
    <name type="common">Dry rot fungus</name>
    <dbReference type="NCBI Taxonomy" id="936435"/>
    <lineage>
        <taxon>Eukaryota</taxon>
        <taxon>Fungi</taxon>
        <taxon>Dikarya</taxon>
        <taxon>Basidiomycota</taxon>
        <taxon>Agaricomycotina</taxon>
        <taxon>Agaricomycetes</taxon>
        <taxon>Agaricomycetidae</taxon>
        <taxon>Boletales</taxon>
        <taxon>Coniophorineae</taxon>
        <taxon>Serpulaceae</taxon>
        <taxon>Serpula</taxon>
    </lineage>
</organism>
<gene>
    <name evidence="1" type="ORF">SERLA73DRAFT_78181</name>
</gene>
<evidence type="ECO:0000313" key="1">
    <source>
        <dbReference type="EMBL" id="EGN93805.1"/>
    </source>
</evidence>
<sequence>MLYLTLTGQLQNIVNDLPAAIPAAPAAGGVPTQTVVLPYYSSILTTLLLDQQIKYLVQLKALHFLFPAQAMQD</sequence>
<dbReference type="AlphaFoldDB" id="F8QCE0"/>
<proteinExistence type="predicted"/>
<accession>F8QCE0</accession>
<evidence type="ECO:0000313" key="2">
    <source>
        <dbReference type="Proteomes" id="UP000008063"/>
    </source>
</evidence>
<protein>
    <submittedName>
        <fullName evidence="1">Uncharacterized protein</fullName>
    </submittedName>
</protein>
<dbReference type="HOGENOM" id="CLU_2706345_0_0_1"/>
<reference evidence="2" key="1">
    <citation type="journal article" date="2011" name="Science">
        <title>The plant cell wall-decomposing machinery underlies the functional diversity of forest fungi.</title>
        <authorList>
            <person name="Eastwood D.C."/>
            <person name="Floudas D."/>
            <person name="Binder M."/>
            <person name="Majcherczyk A."/>
            <person name="Schneider P."/>
            <person name="Aerts A."/>
            <person name="Asiegbu F.O."/>
            <person name="Baker S.E."/>
            <person name="Barry K."/>
            <person name="Bendiksby M."/>
            <person name="Blumentritt M."/>
            <person name="Coutinho P.M."/>
            <person name="Cullen D."/>
            <person name="de Vries R.P."/>
            <person name="Gathman A."/>
            <person name="Goodell B."/>
            <person name="Henrissat B."/>
            <person name="Ihrmark K."/>
            <person name="Kauserud H."/>
            <person name="Kohler A."/>
            <person name="LaButti K."/>
            <person name="Lapidus A."/>
            <person name="Lavin J.L."/>
            <person name="Lee Y.-H."/>
            <person name="Lindquist E."/>
            <person name="Lilly W."/>
            <person name="Lucas S."/>
            <person name="Morin E."/>
            <person name="Murat C."/>
            <person name="Oguiza J.A."/>
            <person name="Park J."/>
            <person name="Pisabarro A.G."/>
            <person name="Riley R."/>
            <person name="Rosling A."/>
            <person name="Salamov A."/>
            <person name="Schmidt O."/>
            <person name="Schmutz J."/>
            <person name="Skrede I."/>
            <person name="Stenlid J."/>
            <person name="Wiebenga A."/>
            <person name="Xie X."/>
            <person name="Kuees U."/>
            <person name="Hibbett D.S."/>
            <person name="Hoffmeister D."/>
            <person name="Hoegberg N."/>
            <person name="Martin F."/>
            <person name="Grigoriev I.V."/>
            <person name="Watkinson S.C."/>
        </authorList>
    </citation>
    <scope>NUCLEOTIDE SEQUENCE [LARGE SCALE GENOMIC DNA]</scope>
    <source>
        <strain evidence="2">strain S7.3</strain>
    </source>
</reference>